<name>A0A239MUB3_9ACTN</name>
<gene>
    <name evidence="2" type="ORF">SAMN05216276_104544</name>
</gene>
<dbReference type="EMBL" id="FZOD01000045">
    <property type="protein sequence ID" value="SNT45742.1"/>
    <property type="molecule type" value="Genomic_DNA"/>
</dbReference>
<dbReference type="Proteomes" id="UP000198282">
    <property type="component" value="Unassembled WGS sequence"/>
</dbReference>
<evidence type="ECO:0000313" key="3">
    <source>
        <dbReference type="Proteomes" id="UP000198282"/>
    </source>
</evidence>
<dbReference type="AlphaFoldDB" id="A0A239MUB3"/>
<evidence type="ECO:0008006" key="4">
    <source>
        <dbReference type="Google" id="ProtNLM"/>
    </source>
</evidence>
<organism evidence="2 3">
    <name type="scientific">Streptosporangium subroseum</name>
    <dbReference type="NCBI Taxonomy" id="106412"/>
    <lineage>
        <taxon>Bacteria</taxon>
        <taxon>Bacillati</taxon>
        <taxon>Actinomycetota</taxon>
        <taxon>Actinomycetes</taxon>
        <taxon>Streptosporangiales</taxon>
        <taxon>Streptosporangiaceae</taxon>
        <taxon>Streptosporangium</taxon>
    </lineage>
</organism>
<keyword evidence="3" id="KW-1185">Reference proteome</keyword>
<dbReference type="Pfam" id="PF20199">
    <property type="entry name" value="RepSA"/>
    <property type="match status" value="1"/>
</dbReference>
<dbReference type="RefSeq" id="WP_245878698.1">
    <property type="nucleotide sequence ID" value="NZ_FZOD01000045.1"/>
</dbReference>
<protein>
    <recommendedName>
        <fullName evidence="4">Replication initiation protein</fullName>
    </recommendedName>
</protein>
<sequence length="158" mass="16980">MNSTEEPQHRTIDQQPEWLVDLARVINDPGYDRWRSMVAATGGCAHPVHLAGESLIVNAASGEVLHSYRTTDEPSGHLLVACGNRRASVCASCSEVYRADTFQLIRAGLSGGKGVPQEVSGHPRVFVTLTAPSFGPVHTAREERDGAGLPSPQPRQSL</sequence>
<dbReference type="InterPro" id="IPR046828">
    <property type="entry name" value="RepSA"/>
</dbReference>
<proteinExistence type="predicted"/>
<reference evidence="2 3" key="1">
    <citation type="submission" date="2017-06" db="EMBL/GenBank/DDBJ databases">
        <authorList>
            <person name="Kim H.J."/>
            <person name="Triplett B.A."/>
        </authorList>
    </citation>
    <scope>NUCLEOTIDE SEQUENCE [LARGE SCALE GENOMIC DNA]</scope>
    <source>
        <strain evidence="2 3">CGMCC 4.2132</strain>
    </source>
</reference>
<evidence type="ECO:0000256" key="1">
    <source>
        <dbReference type="SAM" id="MobiDB-lite"/>
    </source>
</evidence>
<accession>A0A239MUB3</accession>
<feature type="region of interest" description="Disordered" evidence="1">
    <location>
        <begin position="136"/>
        <end position="158"/>
    </location>
</feature>
<evidence type="ECO:0000313" key="2">
    <source>
        <dbReference type="EMBL" id="SNT45742.1"/>
    </source>
</evidence>